<dbReference type="Proteomes" id="UP000636755">
    <property type="component" value="Unassembled WGS sequence"/>
</dbReference>
<sequence>MKIEILFPEICNLFGDMGNMKYLKKCLPNAEFISTAFGDKPLFADEQPNLIYLAPSNEKNQELIIKALLPYRDRLKELIDNGTPMLFTGNSGEILFKEIENYDGRKIPALNIFPFTAKREQYTRFNGLNHGTMADGTEILGFRSQFTYWFGDNSDCFFVKCIKGIGINKESDKEGIMVNNAIATAQLGPLLVNNPAFTKRLLKLMGAENTALAFEDDVKKAFEIRKAEFENPKTKFIL</sequence>
<evidence type="ECO:0008006" key="3">
    <source>
        <dbReference type="Google" id="ProtNLM"/>
    </source>
</evidence>
<evidence type="ECO:0000313" key="1">
    <source>
        <dbReference type="EMBL" id="MBC5727836.1"/>
    </source>
</evidence>
<dbReference type="EMBL" id="JACOPS010000002">
    <property type="protein sequence ID" value="MBC5727836.1"/>
    <property type="molecule type" value="Genomic_DNA"/>
</dbReference>
<name>A0ABR7HK01_9FIRM</name>
<reference evidence="1 2" key="1">
    <citation type="submission" date="2020-08" db="EMBL/GenBank/DDBJ databases">
        <title>Genome public.</title>
        <authorList>
            <person name="Liu C."/>
            <person name="Sun Q."/>
        </authorList>
    </citation>
    <scope>NUCLEOTIDE SEQUENCE [LARGE SCALE GENOMIC DNA]</scope>
    <source>
        <strain evidence="1 2">NSJ-71</strain>
    </source>
</reference>
<dbReference type="RefSeq" id="WP_186935095.1">
    <property type="nucleotide sequence ID" value="NZ_JACOPS010000002.1"/>
</dbReference>
<accession>A0ABR7HK01</accession>
<gene>
    <name evidence="1" type="ORF">H8R91_04760</name>
</gene>
<protein>
    <recommendedName>
        <fullName evidence="3">CobB/CobQ-like glutamine amidotransferase domain-containing protein</fullName>
    </recommendedName>
</protein>
<comment type="caution">
    <text evidence="1">The sequence shown here is derived from an EMBL/GenBank/DDBJ whole genome shotgun (WGS) entry which is preliminary data.</text>
</comment>
<proteinExistence type="predicted"/>
<organism evidence="1 2">
    <name type="scientific">Ruminococcus intestinalis</name>
    <dbReference type="NCBI Taxonomy" id="2763066"/>
    <lineage>
        <taxon>Bacteria</taxon>
        <taxon>Bacillati</taxon>
        <taxon>Bacillota</taxon>
        <taxon>Clostridia</taxon>
        <taxon>Eubacteriales</taxon>
        <taxon>Oscillospiraceae</taxon>
        <taxon>Ruminococcus</taxon>
    </lineage>
</organism>
<evidence type="ECO:0000313" key="2">
    <source>
        <dbReference type="Proteomes" id="UP000636755"/>
    </source>
</evidence>
<keyword evidence="2" id="KW-1185">Reference proteome</keyword>